<dbReference type="PANTHER" id="PTHR24202:SF4">
    <property type="entry name" value="E3 UBIQUITIN-PROTEIN LIGASE MIB2-RELATED"/>
    <property type="match status" value="1"/>
</dbReference>
<sequence length="882" mass="97231">MATKTNNPSSVVTQGKEYIKCICGHRKAVARSTVKVSKRASSVKIQARGIFNGAKVVRGPDWDWGNQDGGEGKPGKVVDIRGWDHESGRSVANVTWMNGSTNVYRLGHKGKVDLKYIEDAPGGFYYRDHLPVLGEASEVLSSSTTHHQFKVGDKVRVDLDVEILKAMQEGHGGWNPRMADYVGMIGTVHRITERGDVRVQYEGCGNRWTFHPGALTKGISQKVFHHVSSSGLAVKHSVPRVTGSIPVYQFSVGDSVQVCDDATKVRGLQKGHGEWIDSMRNVSDLFVMSLFWVIVEYKYCSRCEERKALGKVGKVLKVYADGDLRVSFGSQVWTFNSAACRAVPHHEQDENNTLTRTDRDDHPNALDVVMEQLLEQQAPSTELDRLVREAAQGHVDVVKDIIAKSSDKVNERCSGKSALQVASHQGHRDIITLLLSSGANLELPDEDGDTALHYSAFGNQPEITELLLKRGANINALNNGGCSALHVAVNKQHTQCASILLKYKCDVNIQDSYGDTALHDAIGKGNEEIVDILVNYPGIDFRLRNKRGFNVLHHAALKGNNHATSKILQKARQIVDVQKEDGFAALHLAALNGHIEVVYTLITAGKAELEIYNNRHQTPLLLAVSPWSHGHPAVVELLVAKGAKVNVQDEDGNSCLHLALMRGTTTSLDLQHAPSIAKIHDDLVSELGNDSVHVGLSIACFLASKGAELKATNHHCKLAQDITPDQKAVEILKKYARRHQQGLNKQKKPADLQVAKQTMECIICTDAVADVTFDPCGHRVACAECCQRMKKCLVCKEVINRKIGKGQCPLPTTNDEREERRQLLELQQKVQELEDTVNCSICLENPRSVVFLCGHSTCAKCAQTLTICHMCRKEIKKKINLF</sequence>
<dbReference type="EC" id="2.3.2.27" evidence="3"/>
<feature type="domain" description="RING-type" evidence="13">
    <location>
        <begin position="839"/>
        <end position="872"/>
    </location>
</feature>
<feature type="domain" description="MIB/HERC2" evidence="14">
    <location>
        <begin position="42"/>
        <end position="120"/>
    </location>
</feature>
<feature type="repeat" description="ANK" evidence="11">
    <location>
        <begin position="480"/>
        <end position="512"/>
    </location>
</feature>
<feature type="repeat" description="ANK" evidence="11">
    <location>
        <begin position="581"/>
        <end position="605"/>
    </location>
</feature>
<evidence type="ECO:0000256" key="4">
    <source>
        <dbReference type="ARBA" id="ARBA00022679"/>
    </source>
</evidence>
<keyword evidence="6" id="KW-0677">Repeat</keyword>
<evidence type="ECO:0000256" key="11">
    <source>
        <dbReference type="PROSITE-ProRule" id="PRU00023"/>
    </source>
</evidence>
<dbReference type="InterPro" id="IPR037252">
    <property type="entry name" value="Mib_Herc2_sf"/>
</dbReference>
<dbReference type="Pfam" id="PF06701">
    <property type="entry name" value="MIB_HERC2"/>
    <property type="match status" value="1"/>
</dbReference>
<dbReference type="GO" id="GO:0008270">
    <property type="term" value="F:zinc ion binding"/>
    <property type="evidence" value="ECO:0007669"/>
    <property type="project" value="UniProtKB-KW"/>
</dbReference>
<keyword evidence="8" id="KW-0833">Ubl conjugation pathway</keyword>
<dbReference type="SUPFAM" id="SSF159034">
    <property type="entry name" value="Mib/herc2 domain-like"/>
    <property type="match status" value="1"/>
</dbReference>
<comment type="caution">
    <text evidence="15">The sequence shown here is derived from an EMBL/GenBank/DDBJ whole genome shotgun (WGS) entry which is preliminary data.</text>
</comment>
<dbReference type="Proteomes" id="UP001208570">
    <property type="component" value="Unassembled WGS sequence"/>
</dbReference>
<dbReference type="PROSITE" id="PS50089">
    <property type="entry name" value="ZF_RING_2"/>
    <property type="match status" value="2"/>
</dbReference>
<evidence type="ECO:0000256" key="6">
    <source>
        <dbReference type="ARBA" id="ARBA00022737"/>
    </source>
</evidence>
<dbReference type="AlphaFoldDB" id="A0AAD9MYX0"/>
<evidence type="ECO:0000256" key="5">
    <source>
        <dbReference type="ARBA" id="ARBA00022723"/>
    </source>
</evidence>
<keyword evidence="4" id="KW-0808">Transferase</keyword>
<dbReference type="PROSITE" id="PS50088">
    <property type="entry name" value="ANK_REPEAT"/>
    <property type="match status" value="6"/>
</dbReference>
<proteinExistence type="predicted"/>
<dbReference type="GO" id="GO:0016567">
    <property type="term" value="P:protein ubiquitination"/>
    <property type="evidence" value="ECO:0007669"/>
    <property type="project" value="InterPro"/>
</dbReference>
<evidence type="ECO:0000256" key="9">
    <source>
        <dbReference type="ARBA" id="ARBA00022833"/>
    </source>
</evidence>
<dbReference type="PANTHER" id="PTHR24202">
    <property type="entry name" value="E3 UBIQUITIN-PROTEIN LIGASE MIB2"/>
    <property type="match status" value="1"/>
</dbReference>
<dbReference type="InterPro" id="IPR013083">
    <property type="entry name" value="Znf_RING/FYVE/PHD"/>
</dbReference>
<dbReference type="CDD" id="cd16726">
    <property type="entry name" value="RING-HC_MIB2_rpt1"/>
    <property type="match status" value="1"/>
</dbReference>
<dbReference type="PROSITE" id="PS51416">
    <property type="entry name" value="MIB_HERC2"/>
    <property type="match status" value="1"/>
</dbReference>
<feature type="repeat" description="ANK" evidence="11">
    <location>
        <begin position="447"/>
        <end position="479"/>
    </location>
</feature>
<reference evidence="15" key="1">
    <citation type="journal article" date="2023" name="Mol. Biol. Evol.">
        <title>Third-Generation Sequencing Reveals the Adaptive Role of the Epigenome in Three Deep-Sea Polychaetes.</title>
        <authorList>
            <person name="Perez M."/>
            <person name="Aroh O."/>
            <person name="Sun Y."/>
            <person name="Lan Y."/>
            <person name="Juniper S.K."/>
            <person name="Young C.R."/>
            <person name="Angers B."/>
            <person name="Qian P.Y."/>
        </authorList>
    </citation>
    <scope>NUCLEOTIDE SEQUENCE</scope>
    <source>
        <strain evidence="15">P08H-3</strain>
    </source>
</reference>
<keyword evidence="9" id="KW-0862">Zinc</keyword>
<evidence type="ECO:0000256" key="8">
    <source>
        <dbReference type="ARBA" id="ARBA00022786"/>
    </source>
</evidence>
<dbReference type="FunFam" id="2.30.30.40:FF:000078">
    <property type="entry name" value="Putative e3 ubiquitin-protein ligase mib2"/>
    <property type="match status" value="1"/>
</dbReference>
<evidence type="ECO:0000313" key="15">
    <source>
        <dbReference type="EMBL" id="KAK2148811.1"/>
    </source>
</evidence>
<dbReference type="Pfam" id="PF12796">
    <property type="entry name" value="Ank_2"/>
    <property type="match status" value="2"/>
</dbReference>
<feature type="repeat" description="ANK" evidence="11">
    <location>
        <begin position="513"/>
        <end position="535"/>
    </location>
</feature>
<feature type="repeat" description="ANK" evidence="11">
    <location>
        <begin position="414"/>
        <end position="446"/>
    </location>
</feature>
<dbReference type="SUPFAM" id="SSF57850">
    <property type="entry name" value="RING/U-box"/>
    <property type="match status" value="1"/>
</dbReference>
<dbReference type="InterPro" id="IPR040847">
    <property type="entry name" value="SH3_15"/>
</dbReference>
<protein>
    <recommendedName>
        <fullName evidence="3">RING-type E3 ubiquitin transferase</fullName>
        <ecNumber evidence="3">2.3.2.27</ecNumber>
    </recommendedName>
</protein>
<evidence type="ECO:0000259" key="14">
    <source>
        <dbReference type="PROSITE" id="PS51416"/>
    </source>
</evidence>
<evidence type="ECO:0000256" key="2">
    <source>
        <dbReference type="ARBA" id="ARBA00004906"/>
    </source>
</evidence>
<dbReference type="Pfam" id="PF13920">
    <property type="entry name" value="zf-C3HC4_3"/>
    <property type="match status" value="2"/>
</dbReference>
<evidence type="ECO:0000256" key="3">
    <source>
        <dbReference type="ARBA" id="ARBA00012483"/>
    </source>
</evidence>
<gene>
    <name evidence="15" type="ORF">LSH36_481g01009</name>
</gene>
<dbReference type="InterPro" id="IPR036770">
    <property type="entry name" value="Ankyrin_rpt-contain_sf"/>
</dbReference>
<evidence type="ECO:0000259" key="13">
    <source>
        <dbReference type="PROSITE" id="PS50089"/>
    </source>
</evidence>
<keyword evidence="5" id="KW-0479">Metal-binding</keyword>
<keyword evidence="16" id="KW-1185">Reference proteome</keyword>
<dbReference type="GO" id="GO:0061630">
    <property type="term" value="F:ubiquitin protein ligase activity"/>
    <property type="evidence" value="ECO:0007669"/>
    <property type="project" value="UniProtKB-EC"/>
</dbReference>
<accession>A0AAD9MYX0</accession>
<feature type="repeat" description="ANK" evidence="11">
    <location>
        <begin position="615"/>
        <end position="650"/>
    </location>
</feature>
<evidence type="ECO:0000256" key="7">
    <source>
        <dbReference type="ARBA" id="ARBA00022771"/>
    </source>
</evidence>
<keyword evidence="7 12" id="KW-0863">Zinc-finger</keyword>
<dbReference type="InterPro" id="IPR002110">
    <property type="entry name" value="Ankyrin_rpt"/>
</dbReference>
<evidence type="ECO:0000256" key="10">
    <source>
        <dbReference type="ARBA" id="ARBA00023043"/>
    </source>
</evidence>
<comment type="pathway">
    <text evidence="2">Protein modification; protein ubiquitination.</text>
</comment>
<dbReference type="InterPro" id="IPR010606">
    <property type="entry name" value="Mib_Herc2"/>
</dbReference>
<dbReference type="SMART" id="SM00248">
    <property type="entry name" value="ANK"/>
    <property type="match status" value="9"/>
</dbReference>
<dbReference type="Gene3D" id="3.30.40.10">
    <property type="entry name" value="Zinc/RING finger domain, C3HC4 (zinc finger)"/>
    <property type="match status" value="2"/>
</dbReference>
<name>A0AAD9MYX0_9ANNE</name>
<dbReference type="EMBL" id="JAODUP010000481">
    <property type="protein sequence ID" value="KAK2148811.1"/>
    <property type="molecule type" value="Genomic_DNA"/>
</dbReference>
<organism evidence="15 16">
    <name type="scientific">Paralvinella palmiformis</name>
    <dbReference type="NCBI Taxonomy" id="53620"/>
    <lineage>
        <taxon>Eukaryota</taxon>
        <taxon>Metazoa</taxon>
        <taxon>Spiralia</taxon>
        <taxon>Lophotrochozoa</taxon>
        <taxon>Annelida</taxon>
        <taxon>Polychaeta</taxon>
        <taxon>Sedentaria</taxon>
        <taxon>Canalipalpata</taxon>
        <taxon>Terebellida</taxon>
        <taxon>Terebelliformia</taxon>
        <taxon>Alvinellidae</taxon>
        <taxon>Paralvinella</taxon>
    </lineage>
</organism>
<dbReference type="Pfam" id="PF18346">
    <property type="entry name" value="SH3_15"/>
    <property type="match status" value="2"/>
</dbReference>
<dbReference type="Gene3D" id="1.25.40.20">
    <property type="entry name" value="Ankyrin repeat-containing domain"/>
    <property type="match status" value="2"/>
</dbReference>
<evidence type="ECO:0000313" key="16">
    <source>
        <dbReference type="Proteomes" id="UP001208570"/>
    </source>
</evidence>
<dbReference type="Pfam" id="PF13637">
    <property type="entry name" value="Ank_4"/>
    <property type="match status" value="2"/>
</dbReference>
<keyword evidence="10 11" id="KW-0040">ANK repeat</keyword>
<dbReference type="InterPro" id="IPR001841">
    <property type="entry name" value="Znf_RING"/>
</dbReference>
<dbReference type="SUPFAM" id="SSF48403">
    <property type="entry name" value="Ankyrin repeat"/>
    <property type="match status" value="1"/>
</dbReference>
<dbReference type="GO" id="GO:0005737">
    <property type="term" value="C:cytoplasm"/>
    <property type="evidence" value="ECO:0007669"/>
    <property type="project" value="TreeGrafter"/>
</dbReference>
<evidence type="ECO:0000256" key="12">
    <source>
        <dbReference type="PROSITE-ProRule" id="PRU00175"/>
    </source>
</evidence>
<dbReference type="PRINTS" id="PR01415">
    <property type="entry name" value="ANKYRIN"/>
</dbReference>
<comment type="catalytic activity">
    <reaction evidence="1">
        <text>S-ubiquitinyl-[E2 ubiquitin-conjugating enzyme]-L-cysteine + [acceptor protein]-L-lysine = [E2 ubiquitin-conjugating enzyme]-L-cysteine + N(6)-ubiquitinyl-[acceptor protein]-L-lysine.</text>
        <dbReference type="EC" id="2.3.2.27"/>
    </reaction>
</comment>
<feature type="domain" description="RING-type" evidence="13">
    <location>
        <begin position="761"/>
        <end position="796"/>
    </location>
</feature>
<dbReference type="Gene3D" id="2.30.30.40">
    <property type="entry name" value="SH3 Domains"/>
    <property type="match status" value="1"/>
</dbReference>
<dbReference type="PROSITE" id="PS50297">
    <property type="entry name" value="ANK_REP_REGION"/>
    <property type="match status" value="5"/>
</dbReference>
<evidence type="ECO:0000256" key="1">
    <source>
        <dbReference type="ARBA" id="ARBA00000900"/>
    </source>
</evidence>
<dbReference type="CDD" id="cd16520">
    <property type="entry name" value="RING-HC_MIBs-like"/>
    <property type="match status" value="1"/>
</dbReference>
<dbReference type="SMART" id="SM00184">
    <property type="entry name" value="RING"/>
    <property type="match status" value="2"/>
</dbReference>